<dbReference type="InterPro" id="IPR008258">
    <property type="entry name" value="Transglycosylase_SLT_dom_1"/>
</dbReference>
<dbReference type="EMBL" id="CP072800">
    <property type="protein sequence ID" value="QTR49730.1"/>
    <property type="molecule type" value="Genomic_DNA"/>
</dbReference>
<dbReference type="PANTHER" id="PTHR37423:SF2">
    <property type="entry name" value="MEMBRANE-BOUND LYTIC MUREIN TRANSGLYCOSYLASE C"/>
    <property type="match status" value="1"/>
</dbReference>
<evidence type="ECO:0000256" key="1">
    <source>
        <dbReference type="ARBA" id="ARBA00007734"/>
    </source>
</evidence>
<feature type="chain" id="PRO_5046327122" evidence="2">
    <location>
        <begin position="24"/>
        <end position="232"/>
    </location>
</feature>
<evidence type="ECO:0000256" key="2">
    <source>
        <dbReference type="SAM" id="SignalP"/>
    </source>
</evidence>
<dbReference type="Pfam" id="PF01464">
    <property type="entry name" value="SLT"/>
    <property type="match status" value="1"/>
</dbReference>
<dbReference type="RefSeq" id="WP_210226561.1">
    <property type="nucleotide sequence ID" value="NZ_CP072800.1"/>
</dbReference>
<evidence type="ECO:0000259" key="3">
    <source>
        <dbReference type="Pfam" id="PF01464"/>
    </source>
</evidence>
<dbReference type="Proteomes" id="UP000672027">
    <property type="component" value="Chromosome"/>
</dbReference>
<keyword evidence="2" id="KW-0732">Signal</keyword>
<feature type="signal peptide" evidence="2">
    <location>
        <begin position="1"/>
        <end position="23"/>
    </location>
</feature>
<comment type="similarity">
    <text evidence="1">Belongs to the transglycosylase Slt family.</text>
</comment>
<reference evidence="4 5" key="1">
    <citation type="submission" date="2021-04" db="EMBL/GenBank/DDBJ databases">
        <title>Genomics, taxonomy and metabolism of representatives of sulfur bacteria of the genus Thiothrix: Thiothrix fructosivorans QT, Thiothrix unzii A1T and three new species, Thiothrix subterranea sp. nov., Thiothrix litoralis sp. nov. and 'Candidatus Thiothrix anitrata' sp. nov.</title>
        <authorList>
            <person name="Ravin N.V."/>
            <person name="Smolyakov D."/>
            <person name="Rudenko T.S."/>
            <person name="Mardanov A.V."/>
            <person name="Beletsky A.V."/>
            <person name="Markov N.D."/>
            <person name="Fomenkov A.I."/>
            <person name="Roberts R.J."/>
            <person name="Karnachuk O.V."/>
            <person name="Novikov A."/>
            <person name="Grabovich M.Y."/>
        </authorList>
    </citation>
    <scope>NUCLEOTIDE SEQUENCE [LARGE SCALE GENOMIC DNA]</scope>
    <source>
        <strain evidence="4 5">A52</strain>
    </source>
</reference>
<organism evidence="4 5">
    <name type="scientific">Candidatus Thiothrix anitrata</name>
    <dbReference type="NCBI Taxonomy" id="2823902"/>
    <lineage>
        <taxon>Bacteria</taxon>
        <taxon>Pseudomonadati</taxon>
        <taxon>Pseudomonadota</taxon>
        <taxon>Gammaproteobacteria</taxon>
        <taxon>Thiotrichales</taxon>
        <taxon>Thiotrichaceae</taxon>
        <taxon>Thiothrix</taxon>
    </lineage>
</organism>
<gene>
    <name evidence="4" type="ORF">J8380_16110</name>
</gene>
<dbReference type="InterPro" id="IPR023346">
    <property type="entry name" value="Lysozyme-like_dom_sf"/>
</dbReference>
<sequence>MKRFLMIFSTVLCGISVLSVAQASTEEPVKQRSMHVCGSTNAEGIERKATPHLESINTYANKYGVNAAMVKAVIAVESCYNSTAVSPKGAQGLMQLIPATAARFGVSDAFNTSQNIHGGTRYLSWLMKRYNGDLYKSLAAYNAGEGAVDKYKGIPPYNETQHYVRRVLTVYNRLSGEAVPLPAGGVAGANGGYSSKSGGRVSSVYLSPFGTGKPGRAGLNTNRARAPHLYKR</sequence>
<dbReference type="PANTHER" id="PTHR37423">
    <property type="entry name" value="SOLUBLE LYTIC MUREIN TRANSGLYCOSYLASE-RELATED"/>
    <property type="match status" value="1"/>
</dbReference>
<proteinExistence type="inferred from homology"/>
<keyword evidence="5" id="KW-1185">Reference proteome</keyword>
<name>A0ABX7X1I1_9GAMM</name>
<dbReference type="CDD" id="cd00254">
    <property type="entry name" value="LT-like"/>
    <property type="match status" value="1"/>
</dbReference>
<dbReference type="SUPFAM" id="SSF53955">
    <property type="entry name" value="Lysozyme-like"/>
    <property type="match status" value="1"/>
</dbReference>
<feature type="domain" description="Transglycosylase SLT" evidence="3">
    <location>
        <begin position="55"/>
        <end position="160"/>
    </location>
</feature>
<protein>
    <submittedName>
        <fullName evidence="4">Lytic transglycosylase domain-containing protein</fullName>
    </submittedName>
</protein>
<evidence type="ECO:0000313" key="5">
    <source>
        <dbReference type="Proteomes" id="UP000672027"/>
    </source>
</evidence>
<evidence type="ECO:0000313" key="4">
    <source>
        <dbReference type="EMBL" id="QTR49730.1"/>
    </source>
</evidence>
<accession>A0ABX7X1I1</accession>
<dbReference type="Gene3D" id="1.10.530.10">
    <property type="match status" value="1"/>
</dbReference>